<dbReference type="EMBL" id="JAZHBO010000001">
    <property type="protein sequence ID" value="MEF2154727.1"/>
    <property type="molecule type" value="Genomic_DNA"/>
</dbReference>
<dbReference type="InterPro" id="IPR014166">
    <property type="entry name" value="Tol-Pal_acyl-CoA_thioesterase"/>
</dbReference>
<evidence type="ECO:0000256" key="2">
    <source>
        <dbReference type="ARBA" id="ARBA00022801"/>
    </source>
</evidence>
<comment type="caution">
    <text evidence="4">The sequence shown here is derived from an EMBL/GenBank/DDBJ whole genome shotgun (WGS) entry which is preliminary data.</text>
</comment>
<sequence length="151" mass="16821">MPMPSPCRPPTSTDMQFELPVRVYYEDTDAGGVVYHAQYAAYMERARTDFLRALNLSQRDLREQFGVLFVVRAMQLDFHAPAVLDDALQVSAELSELRKVQLVFTQQVRRAEQVLVAATVRVATVNASTFKPAAIPAAMIPILKGALRPCP</sequence>
<dbReference type="Proteomes" id="UP001356170">
    <property type="component" value="Unassembled WGS sequence"/>
</dbReference>
<comment type="similarity">
    <text evidence="1">Belongs to the 4-hydroxybenzoyl-CoA thioesterase family.</text>
</comment>
<evidence type="ECO:0000313" key="4">
    <source>
        <dbReference type="EMBL" id="MEF2154727.1"/>
    </source>
</evidence>
<dbReference type="NCBIfam" id="TIGR02799">
    <property type="entry name" value="thio_ybgC"/>
    <property type="match status" value="1"/>
</dbReference>
<protein>
    <submittedName>
        <fullName evidence="4">Tol-pal system-associated acyl-CoA thioesterase</fullName>
    </submittedName>
</protein>
<keyword evidence="5" id="KW-1185">Reference proteome</keyword>
<dbReference type="InterPro" id="IPR029069">
    <property type="entry name" value="HotDog_dom_sf"/>
</dbReference>
<dbReference type="Gene3D" id="3.10.129.10">
    <property type="entry name" value="Hotdog Thioesterase"/>
    <property type="match status" value="1"/>
</dbReference>
<dbReference type="PIRSF" id="PIRSF003230">
    <property type="entry name" value="YbgC"/>
    <property type="match status" value="1"/>
</dbReference>
<dbReference type="CDD" id="cd00586">
    <property type="entry name" value="4HBT"/>
    <property type="match status" value="1"/>
</dbReference>
<dbReference type="InterPro" id="IPR006684">
    <property type="entry name" value="YbgC/YbaW"/>
</dbReference>
<feature type="domain" description="Thioesterase" evidence="3">
    <location>
        <begin position="31"/>
        <end position="116"/>
    </location>
</feature>
<dbReference type="PANTHER" id="PTHR31793:SF37">
    <property type="entry name" value="ACYL-COA THIOESTER HYDROLASE YBGC"/>
    <property type="match status" value="1"/>
</dbReference>
<name>A0ABU7UW84_9GAMM</name>
<evidence type="ECO:0000259" key="3">
    <source>
        <dbReference type="Pfam" id="PF03061"/>
    </source>
</evidence>
<dbReference type="PANTHER" id="PTHR31793">
    <property type="entry name" value="4-HYDROXYBENZOYL-COA THIOESTERASE FAMILY MEMBER"/>
    <property type="match status" value="1"/>
</dbReference>
<organism evidence="4 5">
    <name type="scientific">Aquilutibacter rugosus</name>
    <dbReference type="NCBI Taxonomy" id="3115820"/>
    <lineage>
        <taxon>Bacteria</taxon>
        <taxon>Pseudomonadati</taxon>
        <taxon>Pseudomonadota</taxon>
        <taxon>Gammaproteobacteria</taxon>
        <taxon>Lysobacterales</taxon>
        <taxon>Lysobacteraceae</taxon>
        <taxon>Aquilutibacter</taxon>
    </lineage>
</organism>
<keyword evidence="2" id="KW-0378">Hydrolase</keyword>
<reference evidence="4 5" key="1">
    <citation type="submission" date="2024-01" db="EMBL/GenBank/DDBJ databases">
        <title>Novel species of the genus Luteimonas isolated from rivers.</title>
        <authorList>
            <person name="Lu H."/>
        </authorList>
    </citation>
    <scope>NUCLEOTIDE SEQUENCE [LARGE SCALE GENOMIC DNA]</scope>
    <source>
        <strain evidence="4 5">FXH3W</strain>
    </source>
</reference>
<gene>
    <name evidence="4" type="primary">ybgC</name>
    <name evidence="4" type="ORF">V3390_00510</name>
</gene>
<dbReference type="InterPro" id="IPR008272">
    <property type="entry name" value="HB-CoA_thioesterase_AS"/>
</dbReference>
<proteinExistence type="inferred from homology"/>
<dbReference type="RefSeq" id="WP_331689591.1">
    <property type="nucleotide sequence ID" value="NZ_JAZHBN010000004.1"/>
</dbReference>
<dbReference type="SUPFAM" id="SSF54637">
    <property type="entry name" value="Thioesterase/thiol ester dehydrase-isomerase"/>
    <property type="match status" value="1"/>
</dbReference>
<evidence type="ECO:0000313" key="5">
    <source>
        <dbReference type="Proteomes" id="UP001356170"/>
    </source>
</evidence>
<dbReference type="InterPro" id="IPR050563">
    <property type="entry name" value="4-hydroxybenzoyl-CoA_TE"/>
</dbReference>
<dbReference type="InterPro" id="IPR006683">
    <property type="entry name" value="Thioestr_dom"/>
</dbReference>
<accession>A0ABU7UW84</accession>
<dbReference type="Pfam" id="PF03061">
    <property type="entry name" value="4HBT"/>
    <property type="match status" value="1"/>
</dbReference>
<evidence type="ECO:0000256" key="1">
    <source>
        <dbReference type="ARBA" id="ARBA00005953"/>
    </source>
</evidence>
<dbReference type="PROSITE" id="PS01328">
    <property type="entry name" value="4HBCOA_THIOESTERASE"/>
    <property type="match status" value="1"/>
</dbReference>
<dbReference type="NCBIfam" id="TIGR00051">
    <property type="entry name" value="YbgC/FadM family acyl-CoA thioesterase"/>
    <property type="match status" value="1"/>
</dbReference>